<sequence>MENNDDYSSESSIMVSNSMDEEGDSLIDPFPDTVLPYIVHDVSPMTQPQVAFVSRESAALLPEINSGVIEDNVSSPLVPEDVHIHEFAPASISNNGQDDDNYVSDNVSDDLYVKYFVWWLCWLDMNL</sequence>
<gene>
    <name evidence="1" type="ORF">V6N12_063312</name>
</gene>
<dbReference type="EMBL" id="JBBPBM010000007">
    <property type="protein sequence ID" value="KAK8575644.1"/>
    <property type="molecule type" value="Genomic_DNA"/>
</dbReference>
<keyword evidence="2" id="KW-1185">Reference proteome</keyword>
<proteinExistence type="predicted"/>
<comment type="caution">
    <text evidence="1">The sequence shown here is derived from an EMBL/GenBank/DDBJ whole genome shotgun (WGS) entry which is preliminary data.</text>
</comment>
<reference evidence="1 2" key="1">
    <citation type="journal article" date="2024" name="G3 (Bethesda)">
        <title>Genome assembly of Hibiscus sabdariffa L. provides insights into metabolisms of medicinal natural products.</title>
        <authorList>
            <person name="Kim T."/>
        </authorList>
    </citation>
    <scope>NUCLEOTIDE SEQUENCE [LARGE SCALE GENOMIC DNA]</scope>
    <source>
        <strain evidence="1">TK-2024</strain>
        <tissue evidence="1">Old leaves</tissue>
    </source>
</reference>
<dbReference type="Proteomes" id="UP001472677">
    <property type="component" value="Unassembled WGS sequence"/>
</dbReference>
<organism evidence="1 2">
    <name type="scientific">Hibiscus sabdariffa</name>
    <name type="common">roselle</name>
    <dbReference type="NCBI Taxonomy" id="183260"/>
    <lineage>
        <taxon>Eukaryota</taxon>
        <taxon>Viridiplantae</taxon>
        <taxon>Streptophyta</taxon>
        <taxon>Embryophyta</taxon>
        <taxon>Tracheophyta</taxon>
        <taxon>Spermatophyta</taxon>
        <taxon>Magnoliopsida</taxon>
        <taxon>eudicotyledons</taxon>
        <taxon>Gunneridae</taxon>
        <taxon>Pentapetalae</taxon>
        <taxon>rosids</taxon>
        <taxon>malvids</taxon>
        <taxon>Malvales</taxon>
        <taxon>Malvaceae</taxon>
        <taxon>Malvoideae</taxon>
        <taxon>Hibiscus</taxon>
    </lineage>
</organism>
<protein>
    <submittedName>
        <fullName evidence="1">Uncharacterized protein</fullName>
    </submittedName>
</protein>
<evidence type="ECO:0000313" key="1">
    <source>
        <dbReference type="EMBL" id="KAK8575644.1"/>
    </source>
</evidence>
<evidence type="ECO:0000313" key="2">
    <source>
        <dbReference type="Proteomes" id="UP001472677"/>
    </source>
</evidence>
<name>A0ABR2FBG5_9ROSI</name>
<accession>A0ABR2FBG5</accession>